<reference evidence="1" key="1">
    <citation type="submission" date="2021-06" db="EMBL/GenBank/DDBJ databases">
        <title>Parelaphostrongylus tenuis whole genome reference sequence.</title>
        <authorList>
            <person name="Garwood T.J."/>
            <person name="Larsen P.A."/>
            <person name="Fountain-Jones N.M."/>
            <person name="Garbe J.R."/>
            <person name="Macchietto M.G."/>
            <person name="Kania S.A."/>
            <person name="Gerhold R.W."/>
            <person name="Richards J.E."/>
            <person name="Wolf T.M."/>
        </authorList>
    </citation>
    <scope>NUCLEOTIDE SEQUENCE</scope>
    <source>
        <strain evidence="1">MNPRO001-30</strain>
        <tissue evidence="1">Meninges</tissue>
    </source>
</reference>
<comment type="caution">
    <text evidence="1">The sequence shown here is derived from an EMBL/GenBank/DDBJ whole genome shotgun (WGS) entry which is preliminary data.</text>
</comment>
<organism evidence="1 2">
    <name type="scientific">Parelaphostrongylus tenuis</name>
    <name type="common">Meningeal worm</name>
    <dbReference type="NCBI Taxonomy" id="148309"/>
    <lineage>
        <taxon>Eukaryota</taxon>
        <taxon>Metazoa</taxon>
        <taxon>Ecdysozoa</taxon>
        <taxon>Nematoda</taxon>
        <taxon>Chromadorea</taxon>
        <taxon>Rhabditida</taxon>
        <taxon>Rhabditina</taxon>
        <taxon>Rhabditomorpha</taxon>
        <taxon>Strongyloidea</taxon>
        <taxon>Metastrongylidae</taxon>
        <taxon>Parelaphostrongylus</taxon>
    </lineage>
</organism>
<evidence type="ECO:0000313" key="1">
    <source>
        <dbReference type="EMBL" id="KAJ1365649.1"/>
    </source>
</evidence>
<dbReference type="EMBL" id="JAHQIW010005322">
    <property type="protein sequence ID" value="KAJ1365649.1"/>
    <property type="molecule type" value="Genomic_DNA"/>
</dbReference>
<accession>A0AAD5QX97</accession>
<sequence>MKQARQDVLPAEEEETSLLVYVHYKLSVNAPEGHPIDLQAYGDEICYVCTAHSWLETYCEERYRLTDRPREEEKLIVNHSFNEF</sequence>
<dbReference type="Proteomes" id="UP001196413">
    <property type="component" value="Unassembled WGS sequence"/>
</dbReference>
<name>A0AAD5QX97_PARTN</name>
<proteinExistence type="predicted"/>
<protein>
    <submittedName>
        <fullName evidence="1">Uncharacterized protein</fullName>
    </submittedName>
</protein>
<keyword evidence="2" id="KW-1185">Reference proteome</keyword>
<dbReference type="AlphaFoldDB" id="A0AAD5QX97"/>
<evidence type="ECO:0000313" key="2">
    <source>
        <dbReference type="Proteomes" id="UP001196413"/>
    </source>
</evidence>
<gene>
    <name evidence="1" type="ORF">KIN20_026047</name>
</gene>